<dbReference type="NCBIfam" id="TIGR01557">
    <property type="entry name" value="myb_SHAQKYF"/>
    <property type="match status" value="1"/>
</dbReference>
<dbReference type="EMBL" id="CAMAPF010000218">
    <property type="protein sequence ID" value="CAH9114085.1"/>
    <property type="molecule type" value="Genomic_DNA"/>
</dbReference>
<evidence type="ECO:0000313" key="9">
    <source>
        <dbReference type="Proteomes" id="UP001152523"/>
    </source>
</evidence>
<keyword evidence="5" id="KW-0539">Nucleus</keyword>
<dbReference type="FunFam" id="1.10.10.60:FF:000007">
    <property type="entry name" value="Two-component response regulator"/>
    <property type="match status" value="1"/>
</dbReference>
<dbReference type="PANTHER" id="PTHR31312">
    <property type="entry name" value="TRANSCRIPTION ACTIVATOR GLK1"/>
    <property type="match status" value="1"/>
</dbReference>
<dbReference type="GO" id="GO:0003700">
    <property type="term" value="F:DNA-binding transcription factor activity"/>
    <property type="evidence" value="ECO:0007669"/>
    <property type="project" value="InterPro"/>
</dbReference>
<comment type="caution">
    <text evidence="8">The sequence shown here is derived from an EMBL/GenBank/DDBJ whole genome shotgun (WGS) entry which is preliminary data.</text>
</comment>
<name>A0AAV0E0W5_9ASTE</name>
<protein>
    <recommendedName>
        <fullName evidence="7">HTH myb-type domain-containing protein</fullName>
    </recommendedName>
</protein>
<evidence type="ECO:0000256" key="5">
    <source>
        <dbReference type="ARBA" id="ARBA00023242"/>
    </source>
</evidence>
<evidence type="ECO:0000259" key="7">
    <source>
        <dbReference type="PROSITE" id="PS51294"/>
    </source>
</evidence>
<dbReference type="GO" id="GO:0045893">
    <property type="term" value="P:positive regulation of DNA-templated transcription"/>
    <property type="evidence" value="ECO:0007669"/>
    <property type="project" value="InterPro"/>
</dbReference>
<dbReference type="InterPro" id="IPR044825">
    <property type="entry name" value="GLK1/2-like"/>
</dbReference>
<evidence type="ECO:0000256" key="6">
    <source>
        <dbReference type="SAM" id="MobiDB-lite"/>
    </source>
</evidence>
<dbReference type="GO" id="GO:0000976">
    <property type="term" value="F:transcription cis-regulatory region binding"/>
    <property type="evidence" value="ECO:0007669"/>
    <property type="project" value="TreeGrafter"/>
</dbReference>
<dbReference type="InterPro" id="IPR009057">
    <property type="entry name" value="Homeodomain-like_sf"/>
</dbReference>
<dbReference type="Pfam" id="PF00249">
    <property type="entry name" value="Myb_DNA-binding"/>
    <property type="match status" value="1"/>
</dbReference>
<reference evidence="8" key="1">
    <citation type="submission" date="2022-07" db="EMBL/GenBank/DDBJ databases">
        <authorList>
            <person name="Macas J."/>
            <person name="Novak P."/>
            <person name="Neumann P."/>
        </authorList>
    </citation>
    <scope>NUCLEOTIDE SEQUENCE</scope>
</reference>
<sequence>MGCTDGFPDFTGDNYMLDSLDFDDLFMVINDGELVLPDLKTDPAALLSVADQTKDDESATATSTFVFGDVAVEATTLTRTPEANTKNVLGPSSSGSDLGSGLTSLNLGEETMSKCAHRKKSLAQPKNSSQGKRKVKVDWTPELHKRFVQSVEKLGLDKAVPSRILEHMGVQCLTRHNIASHLQKYRSHNKHLQAREAHLTRKWNRMPKMGRAGGKRGIKPSWVSPPVGFFPPQTPHVSPLHVWGHPFLSQSLGHMWLNHLVALSWSAPAAWSFAATPPPPQTDFSFWHSYNNECRRGAAVVSGTDHLPMYGLHPSCVGVPAAQTIPTPPLDSHPAKEMIDTAIGDVLSKPWLPLPVGLKPPSIDSIMKELQRHGISMVPTPRCRRV</sequence>
<feature type="compositionally biased region" description="Low complexity" evidence="6">
    <location>
        <begin position="89"/>
        <end position="108"/>
    </location>
</feature>
<feature type="domain" description="HTH myb-type" evidence="7">
    <location>
        <begin position="131"/>
        <end position="190"/>
    </location>
</feature>
<evidence type="ECO:0000256" key="3">
    <source>
        <dbReference type="ARBA" id="ARBA00023125"/>
    </source>
</evidence>
<proteinExistence type="predicted"/>
<dbReference type="Proteomes" id="UP001152523">
    <property type="component" value="Unassembled WGS sequence"/>
</dbReference>
<dbReference type="PANTHER" id="PTHR31312:SF1">
    <property type="entry name" value="TRANSCRIPTION ACTIVATOR GLK1"/>
    <property type="match status" value="1"/>
</dbReference>
<dbReference type="GO" id="GO:0010597">
    <property type="term" value="P:green leaf volatile biosynthetic process"/>
    <property type="evidence" value="ECO:0007669"/>
    <property type="project" value="UniProtKB-ARBA"/>
</dbReference>
<accession>A0AAV0E0W5</accession>
<dbReference type="InterPro" id="IPR017930">
    <property type="entry name" value="Myb_dom"/>
</dbReference>
<evidence type="ECO:0000313" key="8">
    <source>
        <dbReference type="EMBL" id="CAH9114085.1"/>
    </source>
</evidence>
<dbReference type="Gene3D" id="1.10.10.60">
    <property type="entry name" value="Homeodomain-like"/>
    <property type="match status" value="1"/>
</dbReference>
<dbReference type="AlphaFoldDB" id="A0AAV0E0W5"/>
<dbReference type="PROSITE" id="PS51294">
    <property type="entry name" value="HTH_MYB"/>
    <property type="match status" value="1"/>
</dbReference>
<evidence type="ECO:0000256" key="2">
    <source>
        <dbReference type="ARBA" id="ARBA00023015"/>
    </source>
</evidence>
<dbReference type="InterPro" id="IPR006447">
    <property type="entry name" value="Myb_dom_plants"/>
</dbReference>
<organism evidence="8 9">
    <name type="scientific">Cuscuta epithymum</name>
    <dbReference type="NCBI Taxonomy" id="186058"/>
    <lineage>
        <taxon>Eukaryota</taxon>
        <taxon>Viridiplantae</taxon>
        <taxon>Streptophyta</taxon>
        <taxon>Embryophyta</taxon>
        <taxon>Tracheophyta</taxon>
        <taxon>Spermatophyta</taxon>
        <taxon>Magnoliopsida</taxon>
        <taxon>eudicotyledons</taxon>
        <taxon>Gunneridae</taxon>
        <taxon>Pentapetalae</taxon>
        <taxon>asterids</taxon>
        <taxon>lamiids</taxon>
        <taxon>Solanales</taxon>
        <taxon>Convolvulaceae</taxon>
        <taxon>Cuscuteae</taxon>
        <taxon>Cuscuta</taxon>
        <taxon>Cuscuta subgen. Cuscuta</taxon>
    </lineage>
</organism>
<dbReference type="SUPFAM" id="SSF46689">
    <property type="entry name" value="Homeodomain-like"/>
    <property type="match status" value="1"/>
</dbReference>
<keyword evidence="2" id="KW-0805">Transcription regulation</keyword>
<dbReference type="InterPro" id="IPR001005">
    <property type="entry name" value="SANT/Myb"/>
</dbReference>
<keyword evidence="3" id="KW-0238">DNA-binding</keyword>
<evidence type="ECO:0000256" key="1">
    <source>
        <dbReference type="ARBA" id="ARBA00004123"/>
    </source>
</evidence>
<keyword evidence="9" id="KW-1185">Reference proteome</keyword>
<comment type="subcellular location">
    <subcellularLocation>
        <location evidence="1">Nucleus</location>
    </subcellularLocation>
</comment>
<dbReference type="GO" id="GO:0005634">
    <property type="term" value="C:nucleus"/>
    <property type="evidence" value="ECO:0007669"/>
    <property type="project" value="UniProtKB-SubCell"/>
</dbReference>
<feature type="region of interest" description="Disordered" evidence="6">
    <location>
        <begin position="82"/>
        <end position="135"/>
    </location>
</feature>
<keyword evidence="4" id="KW-0804">Transcription</keyword>
<evidence type="ECO:0000256" key="4">
    <source>
        <dbReference type="ARBA" id="ARBA00023163"/>
    </source>
</evidence>
<gene>
    <name evidence="8" type="ORF">CEPIT_LOCUS20557</name>
</gene>